<keyword evidence="4" id="KW-0788">Thiol protease</keyword>
<dbReference type="PATRIC" id="fig|1423801.4.peg.1465"/>
<proteinExistence type="inferred from homology"/>
<dbReference type="GO" id="GO:0042254">
    <property type="term" value="P:ribosome biogenesis"/>
    <property type="evidence" value="ECO:0007669"/>
    <property type="project" value="UniProtKB-KW"/>
</dbReference>
<evidence type="ECO:0000256" key="4">
    <source>
        <dbReference type="ARBA" id="ARBA00022807"/>
    </source>
</evidence>
<dbReference type="GO" id="GO:0006508">
    <property type="term" value="P:proteolysis"/>
    <property type="evidence" value="ECO:0007669"/>
    <property type="project" value="UniProtKB-KW"/>
</dbReference>
<dbReference type="GO" id="GO:0008234">
    <property type="term" value="F:cysteine-type peptidase activity"/>
    <property type="evidence" value="ECO:0007669"/>
    <property type="project" value="UniProtKB-KW"/>
</dbReference>
<accession>A0A0R1V2K9</accession>
<dbReference type="AlphaFoldDB" id="A0A0R1V2K9"/>
<reference evidence="7 8" key="1">
    <citation type="journal article" date="2015" name="Genome Announc.">
        <title>Expanding the biotechnology potential of lactobacilli through comparative genomics of 213 strains and associated genera.</title>
        <authorList>
            <person name="Sun Z."/>
            <person name="Harris H.M."/>
            <person name="McCann A."/>
            <person name="Guo C."/>
            <person name="Argimon S."/>
            <person name="Zhang W."/>
            <person name="Yang X."/>
            <person name="Jeffery I.B."/>
            <person name="Cooney J.C."/>
            <person name="Kagawa T.F."/>
            <person name="Liu W."/>
            <person name="Song Y."/>
            <person name="Salvetti E."/>
            <person name="Wrobel A."/>
            <person name="Rasinkangas P."/>
            <person name="Parkhill J."/>
            <person name="Rea M.C."/>
            <person name="O'Sullivan O."/>
            <person name="Ritari J."/>
            <person name="Douillard F.P."/>
            <person name="Paul Ross R."/>
            <person name="Yang R."/>
            <person name="Briner A.E."/>
            <person name="Felis G.E."/>
            <person name="de Vos W.M."/>
            <person name="Barrangou R."/>
            <person name="Klaenhammer T.R."/>
            <person name="Caufield P.W."/>
            <person name="Cui Y."/>
            <person name="Zhang H."/>
            <person name="O'Toole P.W."/>
        </authorList>
    </citation>
    <scope>NUCLEOTIDE SEQUENCE [LARGE SCALE GENOMIC DNA]</scope>
    <source>
        <strain evidence="7 8">DSM 16230</strain>
    </source>
</reference>
<dbReference type="Gene3D" id="3.30.70.1490">
    <property type="entry name" value="Cysteine protease Prp"/>
    <property type="match status" value="1"/>
</dbReference>
<dbReference type="Proteomes" id="UP000051166">
    <property type="component" value="Unassembled WGS sequence"/>
</dbReference>
<dbReference type="STRING" id="1423801.FD50_GL001429"/>
<keyword evidence="2" id="KW-0645">Protease</keyword>
<dbReference type="EMBL" id="AZFQ01000052">
    <property type="protein sequence ID" value="KRL97448.1"/>
    <property type="molecule type" value="Genomic_DNA"/>
</dbReference>
<name>A0A0R1V2K9_9LACO</name>
<dbReference type="SUPFAM" id="SSF118010">
    <property type="entry name" value="TM1457-like"/>
    <property type="match status" value="1"/>
</dbReference>
<comment type="caution">
    <text evidence="7">The sequence shown here is derived from an EMBL/GenBank/DDBJ whole genome shotgun (WGS) entry which is preliminary data.</text>
</comment>
<protein>
    <recommendedName>
        <fullName evidence="6">Ribosomal processing cysteine protease Prp</fullName>
    </recommendedName>
</protein>
<evidence type="ECO:0000256" key="2">
    <source>
        <dbReference type="ARBA" id="ARBA00022670"/>
    </source>
</evidence>
<evidence type="ECO:0000256" key="5">
    <source>
        <dbReference type="ARBA" id="ARBA00044503"/>
    </source>
</evidence>
<organism evidence="7 8">
    <name type="scientific">Liquorilactobacillus satsumensis DSM 16230 = JCM 12392</name>
    <dbReference type="NCBI Taxonomy" id="1423801"/>
    <lineage>
        <taxon>Bacteria</taxon>
        <taxon>Bacillati</taxon>
        <taxon>Bacillota</taxon>
        <taxon>Bacilli</taxon>
        <taxon>Lactobacillales</taxon>
        <taxon>Lactobacillaceae</taxon>
        <taxon>Liquorilactobacillus</taxon>
    </lineage>
</organism>
<evidence type="ECO:0000256" key="6">
    <source>
        <dbReference type="ARBA" id="ARBA00044538"/>
    </source>
</evidence>
<evidence type="ECO:0000313" key="8">
    <source>
        <dbReference type="Proteomes" id="UP000051166"/>
    </source>
</evidence>
<keyword evidence="8" id="KW-1185">Reference proteome</keyword>
<evidence type="ECO:0000256" key="1">
    <source>
        <dbReference type="ARBA" id="ARBA00022517"/>
    </source>
</evidence>
<evidence type="ECO:0000313" key="7">
    <source>
        <dbReference type="EMBL" id="KRL97448.1"/>
    </source>
</evidence>
<sequence length="96" mass="10587">MIETRRFNERQVSIRASGHAGFDLPGKDIVCAAVSILLEHTTQNLTSCRVNDDGINYKADVLNIDEGDKRLLRALGNTLATIAHQYPDNLSFTTKG</sequence>
<comment type="similarity">
    <text evidence="5">Belongs to the Prp family.</text>
</comment>
<dbReference type="InterPro" id="IPR036764">
    <property type="entry name" value="Peptidase_Prp_sf"/>
</dbReference>
<gene>
    <name evidence="7" type="ORF">FD50_GL001429</name>
</gene>
<keyword evidence="3" id="KW-0378">Hydrolase</keyword>
<keyword evidence="1" id="KW-0690">Ribosome biogenesis</keyword>
<dbReference type="InterPro" id="IPR007422">
    <property type="entry name" value="Peptidase_Prp"/>
</dbReference>
<dbReference type="CDD" id="cd16332">
    <property type="entry name" value="Prp-like"/>
    <property type="match status" value="1"/>
</dbReference>
<evidence type="ECO:0000256" key="3">
    <source>
        <dbReference type="ARBA" id="ARBA00022801"/>
    </source>
</evidence>
<dbReference type="Pfam" id="PF04327">
    <property type="entry name" value="Peptidase_Prp"/>
    <property type="match status" value="1"/>
</dbReference>